<dbReference type="SUPFAM" id="SSF53383">
    <property type="entry name" value="PLP-dependent transferases"/>
    <property type="match status" value="1"/>
</dbReference>
<evidence type="ECO:0000259" key="3">
    <source>
        <dbReference type="Pfam" id="PF00464"/>
    </source>
</evidence>
<dbReference type="InterPro" id="IPR049943">
    <property type="entry name" value="Ser_HO-MeTrfase-like"/>
</dbReference>
<comment type="cofactor">
    <cofactor evidence="1">
        <name>pyridoxal 5'-phosphate</name>
        <dbReference type="ChEBI" id="CHEBI:597326"/>
    </cofactor>
</comment>
<keyword evidence="5" id="KW-1185">Reference proteome</keyword>
<dbReference type="InterPro" id="IPR039429">
    <property type="entry name" value="SHMT-like_dom"/>
</dbReference>
<evidence type="ECO:0000313" key="5">
    <source>
        <dbReference type="Proteomes" id="UP000784294"/>
    </source>
</evidence>
<dbReference type="AlphaFoldDB" id="A0A448WTJ8"/>
<comment type="caution">
    <text evidence="4">The sequence shown here is derived from an EMBL/GenBank/DDBJ whole genome shotgun (WGS) entry which is preliminary data.</text>
</comment>
<accession>A0A448WTJ8</accession>
<protein>
    <recommendedName>
        <fullName evidence="3">Serine hydroxymethyltransferase-like domain-containing protein</fullName>
    </recommendedName>
</protein>
<dbReference type="Pfam" id="PF00464">
    <property type="entry name" value="SHMT"/>
    <property type="match status" value="2"/>
</dbReference>
<dbReference type="PANTHER" id="PTHR11680:SF28">
    <property type="entry name" value="SERINE HYDROXYMETHYLTRANSFERASE, MITOCHONDRIAL"/>
    <property type="match status" value="1"/>
</dbReference>
<evidence type="ECO:0000313" key="4">
    <source>
        <dbReference type="EMBL" id="VEL19944.1"/>
    </source>
</evidence>
<feature type="domain" description="Serine hydroxymethyltransferase-like" evidence="3">
    <location>
        <begin position="72"/>
        <end position="109"/>
    </location>
</feature>
<dbReference type="InterPro" id="IPR015424">
    <property type="entry name" value="PyrdxlP-dep_Trfase"/>
</dbReference>
<name>A0A448WTJ8_9PLAT</name>
<keyword evidence="2" id="KW-0663">Pyridoxal phosphate</keyword>
<dbReference type="GO" id="GO:0019264">
    <property type="term" value="P:glycine biosynthetic process from serine"/>
    <property type="evidence" value="ECO:0007669"/>
    <property type="project" value="TreeGrafter"/>
</dbReference>
<evidence type="ECO:0000256" key="2">
    <source>
        <dbReference type="ARBA" id="ARBA00022898"/>
    </source>
</evidence>
<gene>
    <name evidence="4" type="ORF">PXEA_LOCUS13384</name>
</gene>
<dbReference type="Proteomes" id="UP000784294">
    <property type="component" value="Unassembled WGS sequence"/>
</dbReference>
<feature type="domain" description="Serine hydroxymethyltransferase-like" evidence="3">
    <location>
        <begin position="2"/>
        <end position="46"/>
    </location>
</feature>
<dbReference type="GO" id="GO:0005739">
    <property type="term" value="C:mitochondrion"/>
    <property type="evidence" value="ECO:0007669"/>
    <property type="project" value="TreeGrafter"/>
</dbReference>
<dbReference type="PANTHER" id="PTHR11680">
    <property type="entry name" value="SERINE HYDROXYMETHYLTRANSFERASE"/>
    <property type="match status" value="1"/>
</dbReference>
<sequence>ASQASFRTYAKRVLANAQALSDGLTRRGFRLVSGGTDVHFVLLDLVGSLDRVRPSSRILPPSHVWTGLARGDGARAQLVADLSGVTLNKNTVPGDQSALNPSGLRLGNVLVVPKNRHTF</sequence>
<dbReference type="InterPro" id="IPR015422">
    <property type="entry name" value="PyrdxlP-dep_Trfase_small"/>
</dbReference>
<dbReference type="Gene3D" id="3.90.1150.10">
    <property type="entry name" value="Aspartate Aminotransferase, domain 1"/>
    <property type="match status" value="1"/>
</dbReference>
<dbReference type="GO" id="GO:0004372">
    <property type="term" value="F:glycine hydroxymethyltransferase activity"/>
    <property type="evidence" value="ECO:0007669"/>
    <property type="project" value="TreeGrafter"/>
</dbReference>
<dbReference type="EMBL" id="CAAALY010044014">
    <property type="protein sequence ID" value="VEL19944.1"/>
    <property type="molecule type" value="Genomic_DNA"/>
</dbReference>
<feature type="non-terminal residue" evidence="4">
    <location>
        <position position="1"/>
    </location>
</feature>
<dbReference type="GO" id="GO:0046653">
    <property type="term" value="P:tetrahydrofolate metabolic process"/>
    <property type="evidence" value="ECO:0007669"/>
    <property type="project" value="TreeGrafter"/>
</dbReference>
<reference evidence="4" key="1">
    <citation type="submission" date="2018-11" db="EMBL/GenBank/DDBJ databases">
        <authorList>
            <consortium name="Pathogen Informatics"/>
        </authorList>
    </citation>
    <scope>NUCLEOTIDE SEQUENCE</scope>
</reference>
<dbReference type="GO" id="GO:0030170">
    <property type="term" value="F:pyridoxal phosphate binding"/>
    <property type="evidence" value="ECO:0007669"/>
    <property type="project" value="TreeGrafter"/>
</dbReference>
<evidence type="ECO:0000256" key="1">
    <source>
        <dbReference type="ARBA" id="ARBA00001933"/>
    </source>
</evidence>
<organism evidence="4 5">
    <name type="scientific">Protopolystoma xenopodis</name>
    <dbReference type="NCBI Taxonomy" id="117903"/>
    <lineage>
        <taxon>Eukaryota</taxon>
        <taxon>Metazoa</taxon>
        <taxon>Spiralia</taxon>
        <taxon>Lophotrochozoa</taxon>
        <taxon>Platyhelminthes</taxon>
        <taxon>Monogenea</taxon>
        <taxon>Polyopisthocotylea</taxon>
        <taxon>Polystomatidea</taxon>
        <taxon>Polystomatidae</taxon>
        <taxon>Protopolystoma</taxon>
    </lineage>
</organism>
<dbReference type="OrthoDB" id="10265628at2759"/>
<proteinExistence type="predicted"/>